<dbReference type="STRING" id="91360.SAMN05660330_01044"/>
<evidence type="ECO:0000259" key="1">
    <source>
        <dbReference type="Pfam" id="PF02579"/>
    </source>
</evidence>
<protein>
    <submittedName>
        <fullName evidence="2">Predicted Fe-Mo cluster-binding protein, NifX family</fullName>
    </submittedName>
</protein>
<dbReference type="AlphaFoldDB" id="A0A1H0MGV4"/>
<name>A0A1H0MGV4_9BACT</name>
<dbReference type="SUPFAM" id="SSF53146">
    <property type="entry name" value="Nitrogenase accessory factor-like"/>
    <property type="match status" value="1"/>
</dbReference>
<dbReference type="InterPro" id="IPR003731">
    <property type="entry name" value="Di-Nase_FeMo-co_biosynth"/>
</dbReference>
<keyword evidence="3" id="KW-1185">Reference proteome</keyword>
<dbReference type="OrthoDB" id="280278at2"/>
<proteinExistence type="predicted"/>
<dbReference type="PANTHER" id="PTHR42983">
    <property type="entry name" value="DINITROGENASE IRON-MOLYBDENUM COFACTOR PROTEIN-RELATED"/>
    <property type="match status" value="1"/>
</dbReference>
<feature type="domain" description="Dinitrogenase iron-molybdenum cofactor biosynthesis" evidence="1">
    <location>
        <begin position="15"/>
        <end position="104"/>
    </location>
</feature>
<dbReference type="PANTHER" id="PTHR42983:SF1">
    <property type="entry name" value="IRON-MOLYBDENUM PROTEIN"/>
    <property type="match status" value="1"/>
</dbReference>
<dbReference type="Pfam" id="PF02579">
    <property type="entry name" value="Nitro_FeMo-Co"/>
    <property type="match status" value="1"/>
</dbReference>
<dbReference type="EMBL" id="FNJI01000006">
    <property type="protein sequence ID" value="SDO79617.1"/>
    <property type="molecule type" value="Genomic_DNA"/>
</dbReference>
<gene>
    <name evidence="2" type="ORF">SAMN05660330_01044</name>
</gene>
<dbReference type="Proteomes" id="UP000199073">
    <property type="component" value="Unassembled WGS sequence"/>
</dbReference>
<evidence type="ECO:0000313" key="3">
    <source>
        <dbReference type="Proteomes" id="UP000199073"/>
    </source>
</evidence>
<organism evidence="2 3">
    <name type="scientific">Desulforhopalus singaporensis</name>
    <dbReference type="NCBI Taxonomy" id="91360"/>
    <lineage>
        <taxon>Bacteria</taxon>
        <taxon>Pseudomonadati</taxon>
        <taxon>Thermodesulfobacteriota</taxon>
        <taxon>Desulfobulbia</taxon>
        <taxon>Desulfobulbales</taxon>
        <taxon>Desulfocapsaceae</taxon>
        <taxon>Desulforhopalus</taxon>
    </lineage>
</organism>
<accession>A0A1H0MGV4</accession>
<reference evidence="2 3" key="1">
    <citation type="submission" date="2016-10" db="EMBL/GenBank/DDBJ databases">
        <authorList>
            <person name="de Groot N.N."/>
        </authorList>
    </citation>
    <scope>NUCLEOTIDE SEQUENCE [LARGE SCALE GENOMIC DNA]</scope>
    <source>
        <strain evidence="2 3">DSM 12130</strain>
    </source>
</reference>
<dbReference type="InterPro" id="IPR036105">
    <property type="entry name" value="DiNase_FeMo-co_biosyn_sf"/>
</dbReference>
<sequence length="129" mass="13463">MLIAIPSDNPGGMEAQRSDHFGHCDVFTLVELDDSKEVKSVVTLQNGEHQAGGCMVPVALLKNAGVDAIVVGGIGARPMQGFANEGIAVYFADRNSIRTVAQAATSFAAGRLPVMHPEQVCKGSGNCSH</sequence>
<dbReference type="RefSeq" id="WP_092220492.1">
    <property type="nucleotide sequence ID" value="NZ_FNJI01000006.1"/>
</dbReference>
<dbReference type="Gene3D" id="3.30.420.130">
    <property type="entry name" value="Dinitrogenase iron-molybdenum cofactor biosynthesis domain"/>
    <property type="match status" value="1"/>
</dbReference>
<evidence type="ECO:0000313" key="2">
    <source>
        <dbReference type="EMBL" id="SDO79617.1"/>
    </source>
</evidence>